<evidence type="ECO:0000256" key="1">
    <source>
        <dbReference type="ARBA" id="ARBA00022485"/>
    </source>
</evidence>
<dbReference type="EMBL" id="CP002042">
    <property type="protein sequence ID" value="ADH62229.1"/>
    <property type="molecule type" value="Genomic_DNA"/>
</dbReference>
<dbReference type="HOGENOM" id="CLU_045820_0_0_0"/>
<evidence type="ECO:0000313" key="7">
    <source>
        <dbReference type="Proteomes" id="UP000001916"/>
    </source>
</evidence>
<dbReference type="Pfam" id="PF12831">
    <property type="entry name" value="FAD_oxidored"/>
    <property type="match status" value="1"/>
</dbReference>
<dbReference type="Proteomes" id="UP000001916">
    <property type="component" value="Chromosome"/>
</dbReference>
<dbReference type="InterPro" id="IPR039650">
    <property type="entry name" value="HdrA-like"/>
</dbReference>
<dbReference type="GO" id="GO:0046872">
    <property type="term" value="F:metal ion binding"/>
    <property type="evidence" value="ECO:0007669"/>
    <property type="project" value="UniProtKB-KW"/>
</dbReference>
<proteinExistence type="predicted"/>
<evidence type="ECO:0000256" key="4">
    <source>
        <dbReference type="ARBA" id="ARBA00023004"/>
    </source>
</evidence>
<keyword evidence="5" id="KW-0411">Iron-sulfur</keyword>
<dbReference type="PANTHER" id="PTHR43498">
    <property type="entry name" value="FERREDOXIN:COB-COM HETERODISULFIDE REDUCTASE SUBUNIT A"/>
    <property type="match status" value="1"/>
</dbReference>
<evidence type="ECO:0000313" key="6">
    <source>
        <dbReference type="EMBL" id="ADH62229.1"/>
    </source>
</evidence>
<keyword evidence="3" id="KW-0560">Oxidoreductase</keyword>
<dbReference type="InterPro" id="IPR036188">
    <property type="entry name" value="FAD/NAD-bd_sf"/>
</dbReference>
<dbReference type="AlphaFoldDB" id="D7BHJ1"/>
<dbReference type="RefSeq" id="WP_013156836.1">
    <property type="nucleotide sequence ID" value="NC_014212.1"/>
</dbReference>
<dbReference type="GO" id="GO:0051539">
    <property type="term" value="F:4 iron, 4 sulfur cluster binding"/>
    <property type="evidence" value="ECO:0007669"/>
    <property type="project" value="UniProtKB-KW"/>
</dbReference>
<dbReference type="eggNOG" id="COG0644">
    <property type="taxonomic scope" value="Bacteria"/>
</dbReference>
<dbReference type="SUPFAM" id="SSF51905">
    <property type="entry name" value="FAD/NAD(P)-binding domain"/>
    <property type="match status" value="1"/>
</dbReference>
<sequence>MMEKTAILPVKTESRRWDVIVVGGGTAGAIAAIAAARAGARTLVVEALGSLGGTGTNAQVTPLMRNVAAGVNLNRGLTDELKRRLCERGDGATDRSGNDNWFNPEGMKYVLERMLVEAGGEILYHTHFVAPEVEGGRVRAILVHNKDGLVRLAAHTYIDATGDADLAVRAGAPFEAGEAESGLHQAMSLRFMLGGVDGERLCAFLARHGQPQESPRFMHFWMVWGKKSSLEPLFRRGVEEGLLLERDGDYFQGFSVPGQPGVISFNCPRLAAELNDGADAWTLSRAQIDGKEAIDRLVRFLRATFEGCEHAFIASYAPMVGVRETRRIVGEYVLTLEDILYCKTFEDAICRNHYPVDIHTPRGQKLYHERSGDLPYFKPDAFHEIPYRSLIPQGLSNVLVPGRSASATFEAQSAIRVQQNCHSMGEAAGLAAAWCAARDVGVREIDGVELREALRRQGANL</sequence>
<evidence type="ECO:0000256" key="5">
    <source>
        <dbReference type="ARBA" id="ARBA00023014"/>
    </source>
</evidence>
<evidence type="ECO:0000256" key="2">
    <source>
        <dbReference type="ARBA" id="ARBA00022723"/>
    </source>
</evidence>
<keyword evidence="7" id="KW-1185">Reference proteome</keyword>
<dbReference type="PANTHER" id="PTHR43498:SF1">
    <property type="entry name" value="COB--COM HETERODISULFIDE REDUCTASE IRON-SULFUR SUBUNIT A"/>
    <property type="match status" value="1"/>
</dbReference>
<name>D7BHJ1_ALLS1</name>
<organism evidence="6 7">
    <name type="scientific">Allomeiothermus silvanus (strain ATCC 700542 / DSM 9946 / NBRC 106475 / NCIMB 13440 / VI-R2)</name>
    <name type="common">Thermus silvanus</name>
    <dbReference type="NCBI Taxonomy" id="526227"/>
    <lineage>
        <taxon>Bacteria</taxon>
        <taxon>Thermotogati</taxon>
        <taxon>Deinococcota</taxon>
        <taxon>Deinococci</taxon>
        <taxon>Thermales</taxon>
        <taxon>Thermaceae</taxon>
        <taxon>Allomeiothermus</taxon>
    </lineage>
</organism>
<keyword evidence="4" id="KW-0408">Iron</keyword>
<reference evidence="6 7" key="1">
    <citation type="journal article" date="2010" name="Stand. Genomic Sci.">
        <title>Complete genome sequence of Meiothermus silvanus type strain (VI-R2).</title>
        <authorList>
            <person name="Sikorski J."/>
            <person name="Tindall B.J."/>
            <person name="Lowry S."/>
            <person name="Lucas S."/>
            <person name="Nolan M."/>
            <person name="Copeland A."/>
            <person name="Glavina Del Rio T."/>
            <person name="Tice H."/>
            <person name="Cheng J.F."/>
            <person name="Han C."/>
            <person name="Pitluck S."/>
            <person name="Liolios K."/>
            <person name="Ivanova N."/>
            <person name="Mavromatis K."/>
            <person name="Mikhailova N."/>
            <person name="Pati A."/>
            <person name="Goodwin L."/>
            <person name="Chen A."/>
            <person name="Palaniappan K."/>
            <person name="Land M."/>
            <person name="Hauser L."/>
            <person name="Chang Y.J."/>
            <person name="Jeffries C.D."/>
            <person name="Rohde M."/>
            <person name="Goker M."/>
            <person name="Woyke T."/>
            <person name="Bristow J."/>
            <person name="Eisen J.A."/>
            <person name="Markowitz V."/>
            <person name="Hugenholtz P."/>
            <person name="Kyrpides N.C."/>
            <person name="Klenk H.P."/>
            <person name="Lapidus A."/>
        </authorList>
    </citation>
    <scope>NUCLEOTIDE SEQUENCE [LARGE SCALE GENOMIC DNA]</scope>
    <source>
        <strain evidence="7">ATCC 700542 / DSM 9946 / VI-R2</strain>
    </source>
</reference>
<accession>D7BHJ1</accession>
<evidence type="ECO:0000256" key="3">
    <source>
        <dbReference type="ARBA" id="ARBA00023002"/>
    </source>
</evidence>
<protein>
    <submittedName>
        <fullName evidence="6">Fumarate reductase/succinate dehydrogenase flavoprotein domain protein</fullName>
    </submittedName>
</protein>
<keyword evidence="2" id="KW-0479">Metal-binding</keyword>
<dbReference type="Gene3D" id="3.50.50.60">
    <property type="entry name" value="FAD/NAD(P)-binding domain"/>
    <property type="match status" value="1"/>
</dbReference>
<gene>
    <name evidence="6" type="ordered locus">Mesil_0287</name>
</gene>
<keyword evidence="1" id="KW-0004">4Fe-4S</keyword>
<dbReference type="KEGG" id="msv:Mesil_0287"/>
<dbReference type="STRING" id="526227.Mesil_0287"/>
<dbReference type="GO" id="GO:0016491">
    <property type="term" value="F:oxidoreductase activity"/>
    <property type="evidence" value="ECO:0007669"/>
    <property type="project" value="UniProtKB-KW"/>
</dbReference>